<evidence type="ECO:0000256" key="1">
    <source>
        <dbReference type="ARBA" id="ARBA00004123"/>
    </source>
</evidence>
<dbReference type="EMBL" id="CP111022">
    <property type="protein sequence ID" value="WAR18795.1"/>
    <property type="molecule type" value="Genomic_DNA"/>
</dbReference>
<organism evidence="8 9">
    <name type="scientific">Mya arenaria</name>
    <name type="common">Soft-shell clam</name>
    <dbReference type="NCBI Taxonomy" id="6604"/>
    <lineage>
        <taxon>Eukaryota</taxon>
        <taxon>Metazoa</taxon>
        <taxon>Spiralia</taxon>
        <taxon>Lophotrochozoa</taxon>
        <taxon>Mollusca</taxon>
        <taxon>Bivalvia</taxon>
        <taxon>Autobranchia</taxon>
        <taxon>Heteroconchia</taxon>
        <taxon>Euheterodonta</taxon>
        <taxon>Imparidentia</taxon>
        <taxon>Neoheterodontei</taxon>
        <taxon>Myida</taxon>
        <taxon>Myoidea</taxon>
        <taxon>Myidae</taxon>
        <taxon>Mya</taxon>
    </lineage>
</organism>
<name>A0ABY7F9K1_MYAAR</name>
<comment type="subcellular location">
    <subcellularLocation>
        <location evidence="1">Nucleus</location>
    </subcellularLocation>
</comment>
<evidence type="ECO:0000313" key="9">
    <source>
        <dbReference type="Proteomes" id="UP001164746"/>
    </source>
</evidence>
<evidence type="ECO:0000313" key="8">
    <source>
        <dbReference type="EMBL" id="WAR18795.1"/>
    </source>
</evidence>
<protein>
    <submittedName>
        <fullName evidence="8">RTF1-like protein</fullName>
    </submittedName>
</protein>
<dbReference type="PANTHER" id="PTHR13115">
    <property type="entry name" value="RNA POLYMERASE-ASSOCIATED PROTEIN RTF1 HOMOLOG"/>
    <property type="match status" value="1"/>
</dbReference>
<dbReference type="Gene3D" id="3.90.70.200">
    <property type="entry name" value="Plus-3 domain"/>
    <property type="match status" value="1"/>
</dbReference>
<dbReference type="SMART" id="SM00719">
    <property type="entry name" value="Plus3"/>
    <property type="match status" value="1"/>
</dbReference>
<feature type="coiled-coil region" evidence="5">
    <location>
        <begin position="457"/>
        <end position="518"/>
    </location>
</feature>
<keyword evidence="3" id="KW-0804">Transcription</keyword>
<feature type="compositionally biased region" description="Basic and acidic residues" evidence="6">
    <location>
        <begin position="169"/>
        <end position="185"/>
    </location>
</feature>
<evidence type="ECO:0000259" key="7">
    <source>
        <dbReference type="PROSITE" id="PS51360"/>
    </source>
</evidence>
<proteinExistence type="predicted"/>
<keyword evidence="5" id="KW-0175">Coiled coil</keyword>
<keyword evidence="9" id="KW-1185">Reference proteome</keyword>
<dbReference type="Pfam" id="PF03126">
    <property type="entry name" value="Plus-3"/>
    <property type="match status" value="1"/>
</dbReference>
<keyword evidence="4" id="KW-0539">Nucleus</keyword>
<feature type="domain" description="Plus3" evidence="7">
    <location>
        <begin position="285"/>
        <end position="416"/>
    </location>
</feature>
<evidence type="ECO:0000256" key="6">
    <source>
        <dbReference type="SAM" id="MobiDB-lite"/>
    </source>
</evidence>
<dbReference type="PANTHER" id="PTHR13115:SF8">
    <property type="entry name" value="RNA POLYMERASE-ASSOCIATED PROTEIN RTF1 HOMOLOG"/>
    <property type="match status" value="1"/>
</dbReference>
<feature type="region of interest" description="Disordered" evidence="6">
    <location>
        <begin position="1"/>
        <end position="284"/>
    </location>
</feature>
<evidence type="ECO:0000256" key="2">
    <source>
        <dbReference type="ARBA" id="ARBA00023015"/>
    </source>
</evidence>
<reference evidence="8" key="1">
    <citation type="submission" date="2022-11" db="EMBL/GenBank/DDBJ databases">
        <title>Centuries of genome instability and evolution in soft-shell clam transmissible cancer (bioRxiv).</title>
        <authorList>
            <person name="Hart S.F.M."/>
            <person name="Yonemitsu M.A."/>
            <person name="Giersch R.M."/>
            <person name="Beal B.F."/>
            <person name="Arriagada G."/>
            <person name="Davis B.W."/>
            <person name="Ostrander E.A."/>
            <person name="Goff S.P."/>
            <person name="Metzger M.J."/>
        </authorList>
    </citation>
    <scope>NUCLEOTIDE SEQUENCE</scope>
    <source>
        <strain evidence="8">MELC-2E11</strain>
        <tissue evidence="8">Siphon/mantle</tissue>
    </source>
</reference>
<keyword evidence="2" id="KW-0805">Transcription regulation</keyword>
<feature type="compositionally biased region" description="Acidic residues" evidence="6">
    <location>
        <begin position="67"/>
        <end position="96"/>
    </location>
</feature>
<dbReference type="InterPro" id="IPR036128">
    <property type="entry name" value="Plus3-like_sf"/>
</dbReference>
<dbReference type="InterPro" id="IPR004343">
    <property type="entry name" value="Plus-3_dom"/>
</dbReference>
<dbReference type="Proteomes" id="UP001164746">
    <property type="component" value="Chromosome 11"/>
</dbReference>
<evidence type="ECO:0000256" key="5">
    <source>
        <dbReference type="SAM" id="Coils"/>
    </source>
</evidence>
<feature type="compositionally biased region" description="Basic and acidic residues" evidence="6">
    <location>
        <begin position="192"/>
        <end position="214"/>
    </location>
</feature>
<accession>A0ABY7F9K1</accession>
<feature type="compositionally biased region" description="Low complexity" evidence="6">
    <location>
        <begin position="253"/>
        <end position="267"/>
    </location>
</feature>
<feature type="compositionally biased region" description="Basic and acidic residues" evidence="6">
    <location>
        <begin position="234"/>
        <end position="249"/>
    </location>
</feature>
<dbReference type="PROSITE" id="PS51360">
    <property type="entry name" value="PLUS3"/>
    <property type="match status" value="1"/>
</dbReference>
<gene>
    <name evidence="8" type="ORF">MAR_000633</name>
</gene>
<feature type="compositionally biased region" description="Basic and acidic residues" evidence="6">
    <location>
        <begin position="97"/>
        <end position="131"/>
    </location>
</feature>
<evidence type="ECO:0000256" key="3">
    <source>
        <dbReference type="ARBA" id="ARBA00023163"/>
    </source>
</evidence>
<feature type="compositionally biased region" description="Acidic residues" evidence="6">
    <location>
        <begin position="223"/>
        <end position="233"/>
    </location>
</feature>
<feature type="compositionally biased region" description="Basic residues" evidence="6">
    <location>
        <begin position="33"/>
        <end position="49"/>
    </location>
</feature>
<evidence type="ECO:0000256" key="4">
    <source>
        <dbReference type="ARBA" id="ARBA00023242"/>
    </source>
</evidence>
<feature type="compositionally biased region" description="Basic residues" evidence="6">
    <location>
        <begin position="132"/>
        <end position="146"/>
    </location>
</feature>
<sequence length="644" mass="74309">MSKRKKSAPLIDSDSDASGSGSNLDEWRMDGKKSKKKKKVKKVAARKSMVHSSSESESDGEIKSEPEEGEVSDSGDNSGEEQFNDGYDENLIGDEEDKQRLEDMTEKERETELFNRMERRNLLKTRFEIEKKLKHAKKLEQKKRKERGSMTGAEGSSQKGVVGIVASKRSQERRKDLESKKDSKKLTAMQELKARREEKKVRAEEQKAQEEEKKKPLRASDIYSDESDEDDVEDKAGSRREDAGDRKDESDSDGSSSSSSSRSSYRSESSDNESRSRPRKKYVPVSAKEELSKIRLSRHKLEKWCHMPFFKQTVCGCFVRIGIGNHESRPVYRVAEIIDVLETYKVYQLGSSRTNKGLKLRHGNSERVYRLEFVSNQDFTETEFFKWKEAVMLAGEQVPSMEDVQRKLKDIQSAHQYKYNDDDIEKIVAEKKKFKKNPHNYAVKKTDLLKFREQAELTGNIEQQMQYQQELDELEERAEDLDKIRSSKISSISYINQRNRLQNQVEKEEANKAEFEEMKGAAADPFTRRHSRTLLNKARDQAPVVAQANAALEEVKKKEVEEERKRQVEQNIGQSLTFTSPRTLEKKMSEDPFADHDFEIKIDMDFSTTNTAVVVQNRPTPTLKQGAPRRSLNLDEYKKMKGLI</sequence>
<dbReference type="SUPFAM" id="SSF159042">
    <property type="entry name" value="Plus3-like"/>
    <property type="match status" value="1"/>
</dbReference>